<name>A0A6N8I4M2_9FIRM</name>
<dbReference type="InterPro" id="IPR027417">
    <property type="entry name" value="P-loop_NTPase"/>
</dbReference>
<accession>A0A6N8I4M2</accession>
<gene>
    <name evidence="4" type="ORF">CAFE_37470</name>
</gene>
<dbReference type="SUPFAM" id="SSF52540">
    <property type="entry name" value="P-loop containing nucleoside triphosphate hydrolases"/>
    <property type="match status" value="1"/>
</dbReference>
<feature type="domain" description="AAA+ ATPase" evidence="3">
    <location>
        <begin position="156"/>
        <end position="291"/>
    </location>
</feature>
<dbReference type="InterPro" id="IPR003593">
    <property type="entry name" value="AAA+_ATPase"/>
</dbReference>
<dbReference type="SMART" id="SM00382">
    <property type="entry name" value="AAA"/>
    <property type="match status" value="1"/>
</dbReference>
<protein>
    <recommendedName>
        <fullName evidence="3">AAA+ ATPase domain-containing protein</fullName>
    </recommendedName>
</protein>
<dbReference type="AlphaFoldDB" id="A0A6N8I4M2"/>
<evidence type="ECO:0000259" key="3">
    <source>
        <dbReference type="SMART" id="SM00382"/>
    </source>
</evidence>
<reference evidence="4 5" key="1">
    <citation type="submission" date="2019-09" db="EMBL/GenBank/DDBJ databases">
        <title>Genome sequence of Clostridium sp. EA1.</title>
        <authorList>
            <person name="Poehlein A."/>
            <person name="Bengelsdorf F.R."/>
            <person name="Daniel R."/>
        </authorList>
    </citation>
    <scope>NUCLEOTIDE SEQUENCE [LARGE SCALE GENOMIC DNA]</scope>
    <source>
        <strain evidence="4 5">EA1</strain>
    </source>
</reference>
<dbReference type="Pfam" id="PF19568">
    <property type="entry name" value="Spore_III_AA"/>
    <property type="match status" value="1"/>
</dbReference>
<dbReference type="Proteomes" id="UP000469440">
    <property type="component" value="Unassembled WGS sequence"/>
</dbReference>
<evidence type="ECO:0000313" key="4">
    <source>
        <dbReference type="EMBL" id="MVB12994.1"/>
    </source>
</evidence>
<evidence type="ECO:0000313" key="5">
    <source>
        <dbReference type="Proteomes" id="UP000469440"/>
    </source>
</evidence>
<proteinExistence type="predicted"/>
<dbReference type="InterPro" id="IPR045735">
    <property type="entry name" value="Spore_III_AA_AAA+_ATPase"/>
</dbReference>
<evidence type="ECO:0000256" key="2">
    <source>
        <dbReference type="ARBA" id="ARBA00022840"/>
    </source>
</evidence>
<dbReference type="GO" id="GO:0005524">
    <property type="term" value="F:ATP binding"/>
    <property type="evidence" value="ECO:0007669"/>
    <property type="project" value="UniProtKB-KW"/>
</dbReference>
<dbReference type="RefSeq" id="WP_066644183.1">
    <property type="nucleotide sequence ID" value="NZ_VWXL01000108.1"/>
</dbReference>
<dbReference type="PANTHER" id="PTHR20953">
    <property type="entry name" value="KINASE-RELATED"/>
    <property type="match status" value="1"/>
</dbReference>
<keyword evidence="5" id="KW-1185">Reference proteome</keyword>
<organism evidence="4 5">
    <name type="scientific">Caproicibacter fermentans</name>
    <dbReference type="NCBI Taxonomy" id="2576756"/>
    <lineage>
        <taxon>Bacteria</taxon>
        <taxon>Bacillati</taxon>
        <taxon>Bacillota</taxon>
        <taxon>Clostridia</taxon>
        <taxon>Eubacteriales</taxon>
        <taxon>Acutalibacteraceae</taxon>
        <taxon>Caproicibacter</taxon>
    </lineage>
</organism>
<dbReference type="PANTHER" id="PTHR20953:SF3">
    <property type="entry name" value="P-LOOP CONTAINING NUCLEOSIDE TRIPHOSPHATE HYDROLASES SUPERFAMILY PROTEIN"/>
    <property type="match status" value="1"/>
</dbReference>
<dbReference type="EMBL" id="VWXL01000108">
    <property type="protein sequence ID" value="MVB12994.1"/>
    <property type="molecule type" value="Genomic_DNA"/>
</dbReference>
<evidence type="ECO:0000256" key="1">
    <source>
        <dbReference type="ARBA" id="ARBA00022741"/>
    </source>
</evidence>
<dbReference type="Gene3D" id="3.40.50.300">
    <property type="entry name" value="P-loop containing nucleotide triphosphate hydrolases"/>
    <property type="match status" value="1"/>
</dbReference>
<comment type="caution">
    <text evidence="4">The sequence shown here is derived from an EMBL/GenBank/DDBJ whole genome shotgun (WGS) entry which is preliminary data.</text>
</comment>
<keyword evidence="1" id="KW-0547">Nucleotide-binding</keyword>
<keyword evidence="2" id="KW-0067">ATP-binding</keyword>
<sequence>MIEERDERFDTASKCICERISTALFNLPADVKKHTQEIRLRVNRPVCICCAEGTYFLGPGGRLACRVIPGLLVAERRDLEESFRNLCSYSIYSHENEIKNGYITLSGGHRAGICGTAVLQSAVIGSVREISSINLRISREIRGAADLLLDQLGNRLQEGLLLAGAPSSGKTTILRDLARQLSGGSRGNLKKVAVVDERGEIAGTYMGVPQNDLGCCCDVLDGYPKADGILLAVRTLSPEIIICDEIGSESEVTAVEQGLNTGATMIASIHAGSVQELMRRVQTQKLLRTGAFASVALLDAKHGPGKIAGIYKAGDLLAEAVGGASTDYGGNSLGLYGIA</sequence>